<evidence type="ECO:0000313" key="2">
    <source>
        <dbReference type="Proteomes" id="UP000024635"/>
    </source>
</evidence>
<comment type="caution">
    <text evidence="1">The sequence shown here is derived from an EMBL/GenBank/DDBJ whole genome shotgun (WGS) entry which is preliminary data.</text>
</comment>
<gene>
    <name evidence="1" type="primary">Acey_s0249.g118</name>
    <name evidence="1" type="ORF">Y032_0249g118</name>
</gene>
<name>A0A016SD60_9BILA</name>
<sequence>MTRPNKFIAVLSTAVTCSPKLAGCWDPGGEGFCNRPCSPSLQRTGIHVMIIVSGSQETTNDTAENGPIFLGRGVKVVFYPIAMCRLVAIDDIKTKKKRIRRGLNTSKVGELLPDTAFIIEIIQVKRINTTQIFPSKTRASNDYHG</sequence>
<accession>A0A016SD60</accession>
<organism evidence="1 2">
    <name type="scientific">Ancylostoma ceylanicum</name>
    <dbReference type="NCBI Taxonomy" id="53326"/>
    <lineage>
        <taxon>Eukaryota</taxon>
        <taxon>Metazoa</taxon>
        <taxon>Ecdysozoa</taxon>
        <taxon>Nematoda</taxon>
        <taxon>Chromadorea</taxon>
        <taxon>Rhabditida</taxon>
        <taxon>Rhabditina</taxon>
        <taxon>Rhabditomorpha</taxon>
        <taxon>Strongyloidea</taxon>
        <taxon>Ancylostomatidae</taxon>
        <taxon>Ancylostomatinae</taxon>
        <taxon>Ancylostoma</taxon>
    </lineage>
</organism>
<dbReference type="AlphaFoldDB" id="A0A016SD60"/>
<evidence type="ECO:0000313" key="1">
    <source>
        <dbReference type="EMBL" id="EYB88311.1"/>
    </source>
</evidence>
<dbReference type="EMBL" id="JARK01001585">
    <property type="protein sequence ID" value="EYB88311.1"/>
    <property type="molecule type" value="Genomic_DNA"/>
</dbReference>
<protein>
    <submittedName>
        <fullName evidence="1">Uncharacterized protein</fullName>
    </submittedName>
</protein>
<reference evidence="2" key="1">
    <citation type="journal article" date="2015" name="Nat. Genet.">
        <title>The genome and transcriptome of the zoonotic hookworm Ancylostoma ceylanicum identify infection-specific gene families.</title>
        <authorList>
            <person name="Schwarz E.M."/>
            <person name="Hu Y."/>
            <person name="Antoshechkin I."/>
            <person name="Miller M.M."/>
            <person name="Sternberg P.W."/>
            <person name="Aroian R.V."/>
        </authorList>
    </citation>
    <scope>NUCLEOTIDE SEQUENCE</scope>
    <source>
        <strain evidence="2">HY135</strain>
    </source>
</reference>
<keyword evidence="2" id="KW-1185">Reference proteome</keyword>
<dbReference type="Proteomes" id="UP000024635">
    <property type="component" value="Unassembled WGS sequence"/>
</dbReference>
<proteinExistence type="predicted"/>